<dbReference type="EC" id="5.4.2.2" evidence="4"/>
<dbReference type="CDD" id="cd05799">
    <property type="entry name" value="PGM2"/>
    <property type="match status" value="1"/>
</dbReference>
<name>A0ABV4DW55_9CLOT</name>
<dbReference type="InterPro" id="IPR005843">
    <property type="entry name" value="A-D-PHexomutase_C"/>
</dbReference>
<evidence type="ECO:0000256" key="9">
    <source>
        <dbReference type="RuleBase" id="RU004326"/>
    </source>
</evidence>
<evidence type="ECO:0000256" key="6">
    <source>
        <dbReference type="ARBA" id="ARBA00022723"/>
    </source>
</evidence>
<comment type="catalytic activity">
    <reaction evidence="1">
        <text>alpha-D-glucose 1-phosphate = alpha-D-glucose 6-phosphate</text>
        <dbReference type="Rhea" id="RHEA:23536"/>
        <dbReference type="ChEBI" id="CHEBI:58225"/>
        <dbReference type="ChEBI" id="CHEBI:58601"/>
        <dbReference type="EC" id="5.4.2.2"/>
    </reaction>
</comment>
<comment type="similarity">
    <text evidence="3 9">Belongs to the phosphohexose mutase family.</text>
</comment>
<dbReference type="InterPro" id="IPR016055">
    <property type="entry name" value="A-D-PHexomutase_a/b/a-I/II/III"/>
</dbReference>
<evidence type="ECO:0000256" key="8">
    <source>
        <dbReference type="ARBA" id="ARBA00023235"/>
    </source>
</evidence>
<dbReference type="Gene3D" id="3.30.310.50">
    <property type="entry name" value="Alpha-D-phosphohexomutase, C-terminal domain"/>
    <property type="match status" value="1"/>
</dbReference>
<evidence type="ECO:0000256" key="5">
    <source>
        <dbReference type="ARBA" id="ARBA00022553"/>
    </source>
</evidence>
<sequence>MSIYRKKYEYWINSPYIDEKGKSELKNIDDEKEIEDRFYKDLEFGTGGLRGIIGMGTNRMNIYTVGKATEGLSRYLIKKYRGDISVAIAYDCRIMSKEFAQTAACNLCANGIEVQLFKTLHPTPMLSYAVRKLKCKAGIVITASHNPKQYNGYKVYGEDGGQITDAWANEIFLSIEDIKSFSEVRHISMDEAVDRNLLHIIGEEIDTSYIEKVKNLVIRKEFVRSHAEDLKVIYTPLHGTGNIPVRRTLGELGYRNVFVVKEQEKPDGNFPTAAYPNPEDPKVFHIALDMAEDIKPDIIFGTDPDCDRLGVVVKNSQGEYKILTGNQVGVLLTDYILSSLKEFDRLPENGEIVKTIVTTDMAADIAGNYKVGLINVLTGFKYIGEKIKEFEKNGDRKFIFGFEESYGYLAGDFVRDKDAVIASTLVCEMTLYYKMKGKSLYDALMDLYKKYGFYREKLISIELRGKKGHDKIETIMHCLRHSMKRTIGGVKIVEKFDYKLGVKKDLMNISESSIKLPRSNVLKFVMEDKSWFVVRPSGTEPKIKIYLSVIGNSLENSRNKMTALEKNVMDVIKSAD</sequence>
<keyword evidence="7 9" id="KW-0460">Magnesium</keyword>
<dbReference type="Pfam" id="PF02879">
    <property type="entry name" value="PGM_PMM_II"/>
    <property type="match status" value="1"/>
</dbReference>
<comment type="caution">
    <text evidence="14">The sequence shown here is derived from an EMBL/GenBank/DDBJ whole genome shotgun (WGS) entry which is preliminary data.</text>
</comment>
<dbReference type="SUPFAM" id="SSF53738">
    <property type="entry name" value="Phosphoglucomutase, first 3 domains"/>
    <property type="match status" value="3"/>
</dbReference>
<evidence type="ECO:0000256" key="4">
    <source>
        <dbReference type="ARBA" id="ARBA00012728"/>
    </source>
</evidence>
<keyword evidence="15" id="KW-1185">Reference proteome</keyword>
<dbReference type="Proteomes" id="UP001565220">
    <property type="component" value="Unassembled WGS sequence"/>
</dbReference>
<evidence type="ECO:0000259" key="13">
    <source>
        <dbReference type="Pfam" id="PF02880"/>
    </source>
</evidence>
<evidence type="ECO:0000256" key="7">
    <source>
        <dbReference type="ARBA" id="ARBA00022842"/>
    </source>
</evidence>
<evidence type="ECO:0000259" key="10">
    <source>
        <dbReference type="Pfam" id="PF00408"/>
    </source>
</evidence>
<dbReference type="InterPro" id="IPR036900">
    <property type="entry name" value="A-D-PHexomutase_C_sf"/>
</dbReference>
<dbReference type="InterPro" id="IPR005844">
    <property type="entry name" value="A-D-PHexomutase_a/b/a-I"/>
</dbReference>
<gene>
    <name evidence="14" type="ORF">AB8S09_07480</name>
</gene>
<evidence type="ECO:0000256" key="2">
    <source>
        <dbReference type="ARBA" id="ARBA00001946"/>
    </source>
</evidence>
<keyword evidence="8 14" id="KW-0413">Isomerase</keyword>
<feature type="domain" description="Alpha-D-phosphohexomutase alpha/beta/alpha" evidence="11">
    <location>
        <begin position="43"/>
        <end position="178"/>
    </location>
</feature>
<dbReference type="PANTHER" id="PTHR45745">
    <property type="entry name" value="PHOSPHOMANNOMUTASE 45A"/>
    <property type="match status" value="1"/>
</dbReference>
<evidence type="ECO:0000313" key="14">
    <source>
        <dbReference type="EMBL" id="MEY8763477.1"/>
    </source>
</evidence>
<feature type="domain" description="Alpha-D-phosphohexomutase C-terminal" evidence="10">
    <location>
        <begin position="518"/>
        <end position="547"/>
    </location>
</feature>
<evidence type="ECO:0000256" key="3">
    <source>
        <dbReference type="ARBA" id="ARBA00010231"/>
    </source>
</evidence>
<evidence type="ECO:0000256" key="1">
    <source>
        <dbReference type="ARBA" id="ARBA00000443"/>
    </source>
</evidence>
<dbReference type="SUPFAM" id="SSF55957">
    <property type="entry name" value="Phosphoglucomutase, C-terminal domain"/>
    <property type="match status" value="1"/>
</dbReference>
<dbReference type="RefSeq" id="WP_294182141.1">
    <property type="nucleotide sequence ID" value="NZ_JBGFFE010000008.1"/>
</dbReference>
<comment type="cofactor">
    <cofactor evidence="2">
        <name>Mg(2+)</name>
        <dbReference type="ChEBI" id="CHEBI:18420"/>
    </cofactor>
</comment>
<keyword evidence="6 9" id="KW-0479">Metal-binding</keyword>
<proteinExistence type="inferred from homology"/>
<dbReference type="InterPro" id="IPR016066">
    <property type="entry name" value="A-D-PHexomutase_CS"/>
</dbReference>
<dbReference type="GO" id="GO:0016853">
    <property type="term" value="F:isomerase activity"/>
    <property type="evidence" value="ECO:0007669"/>
    <property type="project" value="UniProtKB-KW"/>
</dbReference>
<dbReference type="Pfam" id="PF02878">
    <property type="entry name" value="PGM_PMM_I"/>
    <property type="match status" value="1"/>
</dbReference>
<reference evidence="14 15" key="1">
    <citation type="submission" date="2024-08" db="EMBL/GenBank/DDBJ databases">
        <title>Clostridium lapicellarii sp. nov., and Clostridium renhuaiense sp. nov., two species isolated from the mud in a fermentation cellar used for producing sauce-flavour Chinese liquors.</title>
        <authorList>
            <person name="Yang F."/>
            <person name="Wang H."/>
            <person name="Chen L.Q."/>
            <person name="Zhou N."/>
            <person name="Lu J.J."/>
            <person name="Pu X.X."/>
            <person name="Wan B."/>
            <person name="Wang L."/>
            <person name="Liu S.J."/>
        </authorList>
    </citation>
    <scope>NUCLEOTIDE SEQUENCE [LARGE SCALE GENOMIC DNA]</scope>
    <source>
        <strain evidence="14 15">MT-113</strain>
    </source>
</reference>
<keyword evidence="5" id="KW-0597">Phosphoprotein</keyword>
<dbReference type="Gene3D" id="3.40.120.10">
    <property type="entry name" value="Alpha-D-Glucose-1,6-Bisphosphate, subunit A, domain 3"/>
    <property type="match status" value="3"/>
</dbReference>
<dbReference type="PANTHER" id="PTHR45745:SF1">
    <property type="entry name" value="PHOSPHOGLUCOMUTASE 2B-RELATED"/>
    <property type="match status" value="1"/>
</dbReference>
<evidence type="ECO:0000259" key="11">
    <source>
        <dbReference type="Pfam" id="PF02878"/>
    </source>
</evidence>
<dbReference type="Pfam" id="PF02880">
    <property type="entry name" value="PGM_PMM_III"/>
    <property type="match status" value="1"/>
</dbReference>
<organism evidence="14 15">
    <name type="scientific">Clostridium lapidicellarium</name>
    <dbReference type="NCBI Taxonomy" id="3240931"/>
    <lineage>
        <taxon>Bacteria</taxon>
        <taxon>Bacillati</taxon>
        <taxon>Bacillota</taxon>
        <taxon>Clostridia</taxon>
        <taxon>Eubacteriales</taxon>
        <taxon>Clostridiaceae</taxon>
        <taxon>Clostridium</taxon>
    </lineage>
</organism>
<dbReference type="PROSITE" id="PS00710">
    <property type="entry name" value="PGM_PMM"/>
    <property type="match status" value="1"/>
</dbReference>
<accession>A0ABV4DW55</accession>
<dbReference type="InterPro" id="IPR005846">
    <property type="entry name" value="A-D-PHexomutase_a/b/a-III"/>
</dbReference>
<protein>
    <recommendedName>
        <fullName evidence="4">phosphoglucomutase (alpha-D-glucose-1,6-bisphosphate-dependent)</fullName>
        <ecNumber evidence="4">5.4.2.2</ecNumber>
    </recommendedName>
</protein>
<evidence type="ECO:0000259" key="12">
    <source>
        <dbReference type="Pfam" id="PF02879"/>
    </source>
</evidence>
<feature type="domain" description="Alpha-D-phosphohexomutase alpha/beta/alpha" evidence="12">
    <location>
        <begin position="208"/>
        <end position="314"/>
    </location>
</feature>
<evidence type="ECO:0000313" key="15">
    <source>
        <dbReference type="Proteomes" id="UP001565220"/>
    </source>
</evidence>
<dbReference type="InterPro" id="IPR005845">
    <property type="entry name" value="A-D-PHexomutase_a/b/a-II"/>
</dbReference>
<dbReference type="Pfam" id="PF00408">
    <property type="entry name" value="PGM_PMM_IV"/>
    <property type="match status" value="1"/>
</dbReference>
<feature type="domain" description="Alpha-D-phosphohexomutase alpha/beta/alpha" evidence="13">
    <location>
        <begin position="325"/>
        <end position="451"/>
    </location>
</feature>
<dbReference type="EMBL" id="JBGFFE010000008">
    <property type="protein sequence ID" value="MEY8763477.1"/>
    <property type="molecule type" value="Genomic_DNA"/>
</dbReference>